<keyword evidence="1" id="KW-0812">Transmembrane</keyword>
<keyword evidence="3" id="KW-1185">Reference proteome</keyword>
<feature type="transmembrane region" description="Helical" evidence="1">
    <location>
        <begin position="12"/>
        <end position="32"/>
    </location>
</feature>
<feature type="transmembrane region" description="Helical" evidence="1">
    <location>
        <begin position="82"/>
        <end position="103"/>
    </location>
</feature>
<feature type="transmembrane region" description="Helical" evidence="1">
    <location>
        <begin position="511"/>
        <end position="530"/>
    </location>
</feature>
<feature type="transmembrane region" description="Helical" evidence="1">
    <location>
        <begin position="278"/>
        <end position="300"/>
    </location>
</feature>
<name>A0A2T3FX14_9FIRM</name>
<dbReference type="Proteomes" id="UP000241201">
    <property type="component" value="Unassembled WGS sequence"/>
</dbReference>
<comment type="caution">
    <text evidence="2">The sequence shown here is derived from an EMBL/GenBank/DDBJ whole genome shotgun (WGS) entry which is preliminary data.</text>
</comment>
<accession>A0A2T3FX14</accession>
<feature type="transmembrane region" description="Helical" evidence="1">
    <location>
        <begin position="434"/>
        <end position="454"/>
    </location>
</feature>
<organism evidence="2 3">
    <name type="scientific">Faecalibacillus faecis</name>
    <dbReference type="NCBI Taxonomy" id="1982628"/>
    <lineage>
        <taxon>Bacteria</taxon>
        <taxon>Bacillati</taxon>
        <taxon>Bacillota</taxon>
        <taxon>Erysipelotrichia</taxon>
        <taxon>Erysipelotrichales</taxon>
        <taxon>Coprobacillaceae</taxon>
        <taxon>Faecalibacillus</taxon>
    </lineage>
</organism>
<dbReference type="EMBL" id="PYLP01000011">
    <property type="protein sequence ID" value="PST39791.1"/>
    <property type="molecule type" value="Genomic_DNA"/>
</dbReference>
<feature type="transmembrane region" description="Helical" evidence="1">
    <location>
        <begin position="52"/>
        <end position="70"/>
    </location>
</feature>
<protein>
    <submittedName>
        <fullName evidence="2">Uncharacterized protein</fullName>
    </submittedName>
</protein>
<dbReference type="RefSeq" id="WP_106988277.1">
    <property type="nucleotide sequence ID" value="NZ_DAWBWI010000077.1"/>
</dbReference>
<feature type="transmembrane region" description="Helical" evidence="1">
    <location>
        <begin position="406"/>
        <end position="428"/>
    </location>
</feature>
<proteinExistence type="predicted"/>
<feature type="transmembrane region" description="Helical" evidence="1">
    <location>
        <begin position="157"/>
        <end position="176"/>
    </location>
</feature>
<dbReference type="AlphaFoldDB" id="A0A2T3FX14"/>
<keyword evidence="1" id="KW-0472">Membrane</keyword>
<keyword evidence="1" id="KW-1133">Transmembrane helix</keyword>
<evidence type="ECO:0000256" key="1">
    <source>
        <dbReference type="SAM" id="Phobius"/>
    </source>
</evidence>
<evidence type="ECO:0000313" key="3">
    <source>
        <dbReference type="Proteomes" id="UP000241201"/>
    </source>
</evidence>
<feature type="transmembrane region" description="Helical" evidence="1">
    <location>
        <begin position="251"/>
        <end position="272"/>
    </location>
</feature>
<reference evidence="3" key="1">
    <citation type="submission" date="2018-03" db="EMBL/GenBank/DDBJ databases">
        <title>Lachnoclostridium SNUG30370 gen.nov., sp.nov., isolated from human faeces.</title>
        <authorList>
            <person name="Seo B."/>
            <person name="Jeon K."/>
            <person name="Ko G."/>
        </authorList>
    </citation>
    <scope>NUCLEOTIDE SEQUENCE [LARGE SCALE GENOMIC DNA]</scope>
    <source>
        <strain evidence="3">SNUG30370</strain>
    </source>
</reference>
<sequence length="531" mass="61877">MYEEGLKKTGRNIVLAIFAIIVGILTFLSMFLNTYISIEERTTIIEDNPYKMIIYFIVVLVALFFVRRFYKLQKKIDNRKMFIRICLVLLAIFTIIIFTHNIYPVADQQEILNCATALKQGNYAPFLPDGYVGKCTNQAGIVIILYYLSFIFGDNNYHVFQFLNVLGLILSYYCICKISMISFSNDEIEQWTFGFLILFLPLTWYVTFVYGNIFGHAFSMYAILSGYKYFEDRKTKDILLSVGSITLAMMFKSNYLIVFVAMIIFILFDIILNKHYRSFILFLVLVPAYFASSFIPNYLVKSITGIELGKGVPMLAYVEMGLQDSPDAPGWWNGYNWNVYTDNNCDSEQASAQVKNDLKNTLIYYLQHPKECLDFFYRKTVSQWCNPDFQGTWILRYSDFYIHGDLYYEIFNIFESIVFLGTLAYIYYTGRQMPLHRLLLPMIFIGGFIFHLFWEAKGQYTITYFVLLIPYCVKGLMDMTDEIADGILNLERHQGVFGTIKMLWKLDSFKYIALLFGSTVLLHLIVRGSLF</sequence>
<gene>
    <name evidence="2" type="ORF">C7U55_08980</name>
</gene>
<feature type="transmembrane region" description="Helical" evidence="1">
    <location>
        <begin position="188"/>
        <end position="207"/>
    </location>
</feature>
<evidence type="ECO:0000313" key="2">
    <source>
        <dbReference type="EMBL" id="PST39791.1"/>
    </source>
</evidence>
<dbReference type="GeneID" id="77471222"/>